<evidence type="ECO:0000256" key="12">
    <source>
        <dbReference type="PIRSR" id="PIRSR611150-2"/>
    </source>
</evidence>
<keyword evidence="6 13" id="KW-0732">Signal</keyword>
<dbReference type="AlphaFoldDB" id="A0A2N3N6N8"/>
<evidence type="ECO:0000256" key="1">
    <source>
        <dbReference type="ARBA" id="ARBA00004613"/>
    </source>
</evidence>
<dbReference type="VEuPathDB" id="FungiDB:jhhlp_005388"/>
<keyword evidence="8" id="KW-0843">Virulence</keyword>
<feature type="disulfide bond" evidence="12">
    <location>
        <begin position="178"/>
        <end position="187"/>
    </location>
</feature>
<dbReference type="EC" id="3.1.1.74" evidence="3 13"/>
<dbReference type="InterPro" id="IPR029058">
    <property type="entry name" value="AB_hydrolase_fold"/>
</dbReference>
<dbReference type="Proteomes" id="UP000233524">
    <property type="component" value="Unassembled WGS sequence"/>
</dbReference>
<keyword evidence="7 13" id="KW-0378">Hydrolase</keyword>
<feature type="active site" description="Proton donor/acceptor" evidence="11">
    <location>
        <position position="199"/>
    </location>
</feature>
<evidence type="ECO:0000256" key="10">
    <source>
        <dbReference type="ARBA" id="ARBA00034045"/>
    </source>
</evidence>
<dbReference type="GO" id="GO:0016052">
    <property type="term" value="P:carbohydrate catabolic process"/>
    <property type="evidence" value="ECO:0007669"/>
    <property type="project" value="TreeGrafter"/>
</dbReference>
<dbReference type="GO" id="GO:0050525">
    <property type="term" value="F:cutinase activity"/>
    <property type="evidence" value="ECO:0007669"/>
    <property type="project" value="UniProtKB-UniRule"/>
</dbReference>
<proteinExistence type="inferred from homology"/>
<feature type="active site" evidence="11">
    <location>
        <position position="184"/>
    </location>
</feature>
<keyword evidence="9 12" id="KW-1015">Disulfide bond</keyword>
<dbReference type="InParanoid" id="A0A2N3N6N8"/>
<dbReference type="PANTHER" id="PTHR48250">
    <property type="entry name" value="CUTINASE 2-RELATED"/>
    <property type="match status" value="1"/>
</dbReference>
<comment type="function">
    <text evidence="13">Catalyzes the hydrolysis of complex carboxylic polyesters found in the cell wall of plants. Degrades cutin, a macromolecule that forms the structure of the plant cuticle.</text>
</comment>
<comment type="caution">
    <text evidence="14">The sequence shown here is derived from an EMBL/GenBank/DDBJ whole genome shotgun (WGS) entry which is preliminary data.</text>
</comment>
<dbReference type="GO" id="GO:0005576">
    <property type="term" value="C:extracellular region"/>
    <property type="evidence" value="ECO:0007669"/>
    <property type="project" value="UniProtKB-SubCell"/>
</dbReference>
<evidence type="ECO:0000256" key="2">
    <source>
        <dbReference type="ARBA" id="ARBA00007534"/>
    </source>
</evidence>
<reference evidence="14 15" key="1">
    <citation type="journal article" date="2017" name="G3 (Bethesda)">
        <title>First Draft Genome Sequence of the Pathogenic Fungus Lomentospora prolificans (Formerly Scedosporium prolificans).</title>
        <authorList>
            <person name="Luo R."/>
            <person name="Zimin A."/>
            <person name="Workman R."/>
            <person name="Fan Y."/>
            <person name="Pertea G."/>
            <person name="Grossman N."/>
            <person name="Wear M.P."/>
            <person name="Jia B."/>
            <person name="Miller H."/>
            <person name="Casadevall A."/>
            <person name="Timp W."/>
            <person name="Zhang S.X."/>
            <person name="Salzberg S.L."/>
        </authorList>
    </citation>
    <scope>NUCLEOTIDE SEQUENCE [LARGE SCALE GENOMIC DNA]</scope>
    <source>
        <strain evidence="14 15">JHH-5317</strain>
    </source>
</reference>
<dbReference type="SUPFAM" id="SSF53474">
    <property type="entry name" value="alpha/beta-Hydrolases"/>
    <property type="match status" value="1"/>
</dbReference>
<evidence type="ECO:0000256" key="6">
    <source>
        <dbReference type="ARBA" id="ARBA00022729"/>
    </source>
</evidence>
<keyword evidence="15" id="KW-1185">Reference proteome</keyword>
<dbReference type="EMBL" id="NLAX01000700">
    <property type="protein sequence ID" value="PKS08113.1"/>
    <property type="molecule type" value="Genomic_DNA"/>
</dbReference>
<dbReference type="OrthoDB" id="3225429at2759"/>
<evidence type="ECO:0000256" key="4">
    <source>
        <dbReference type="ARBA" id="ARBA00022487"/>
    </source>
</evidence>
<evidence type="ECO:0000256" key="7">
    <source>
        <dbReference type="ARBA" id="ARBA00022801"/>
    </source>
</evidence>
<dbReference type="Gene3D" id="3.40.50.1820">
    <property type="entry name" value="alpha/beta hydrolase"/>
    <property type="match status" value="1"/>
</dbReference>
<comment type="subcellular location">
    <subcellularLocation>
        <location evidence="1 13">Secreted</location>
    </subcellularLocation>
</comment>
<organism evidence="14 15">
    <name type="scientific">Lomentospora prolificans</name>
    <dbReference type="NCBI Taxonomy" id="41688"/>
    <lineage>
        <taxon>Eukaryota</taxon>
        <taxon>Fungi</taxon>
        <taxon>Dikarya</taxon>
        <taxon>Ascomycota</taxon>
        <taxon>Pezizomycotina</taxon>
        <taxon>Sordariomycetes</taxon>
        <taxon>Hypocreomycetidae</taxon>
        <taxon>Microascales</taxon>
        <taxon>Microascaceae</taxon>
        <taxon>Lomentospora</taxon>
    </lineage>
</organism>
<dbReference type="InterPro" id="IPR000675">
    <property type="entry name" value="Cutinase/axe"/>
</dbReference>
<keyword evidence="5 13" id="KW-0964">Secreted</keyword>
<keyword evidence="4 13" id="KW-0719">Serine esterase</keyword>
<accession>A0A2N3N6N8</accession>
<evidence type="ECO:0000256" key="5">
    <source>
        <dbReference type="ARBA" id="ARBA00022525"/>
    </source>
</evidence>
<dbReference type="PANTHER" id="PTHR48250:SF3">
    <property type="entry name" value="CUTINASE 1-RELATED"/>
    <property type="match status" value="1"/>
</dbReference>
<evidence type="ECO:0000256" key="13">
    <source>
        <dbReference type="RuleBase" id="RU361263"/>
    </source>
</evidence>
<evidence type="ECO:0000256" key="11">
    <source>
        <dbReference type="PIRSR" id="PIRSR611150-1"/>
    </source>
</evidence>
<evidence type="ECO:0000256" key="3">
    <source>
        <dbReference type="ARBA" id="ARBA00013095"/>
    </source>
</evidence>
<feature type="signal peptide" evidence="13">
    <location>
        <begin position="1"/>
        <end position="22"/>
    </location>
</feature>
<name>A0A2N3N6N8_9PEZI</name>
<dbReference type="InterPro" id="IPR011150">
    <property type="entry name" value="Cutinase_monf"/>
</dbReference>
<feature type="chain" id="PRO_5014493937" description="Cutinase" evidence="13">
    <location>
        <begin position="23"/>
        <end position="222"/>
    </location>
</feature>
<evidence type="ECO:0000313" key="14">
    <source>
        <dbReference type="EMBL" id="PKS08113.1"/>
    </source>
</evidence>
<dbReference type="STRING" id="41688.A0A2N3N6N8"/>
<sequence length="222" mass="23121">MKFLSPLLLSSIALATPLGLQADKRQLVGSTANEFKRSGCNDIIFVWARGSTEIGNMGTIVGPGVANNLKRQFPGKVSVQGVDYAALLSTNFLPGGADPAGIREMTKIIGDITSQCPESIIVTGGYSQGAAVNHRSIEDLPAAQQAKIAGVVTFGDTQFRADNGRIPNFPADKVKIICAANPRDTVCDGILSAAVLPPHLSYGANADEGANFLAGKIRAAQA</sequence>
<feature type="disulfide bond" evidence="12">
    <location>
        <begin position="40"/>
        <end position="116"/>
    </location>
</feature>
<evidence type="ECO:0000256" key="9">
    <source>
        <dbReference type="ARBA" id="ARBA00023157"/>
    </source>
</evidence>
<dbReference type="Pfam" id="PF01083">
    <property type="entry name" value="Cutinase"/>
    <property type="match status" value="1"/>
</dbReference>
<comment type="similarity">
    <text evidence="2 13">Belongs to the cutinase family.</text>
</comment>
<evidence type="ECO:0000313" key="15">
    <source>
        <dbReference type="Proteomes" id="UP000233524"/>
    </source>
</evidence>
<protein>
    <recommendedName>
        <fullName evidence="3 13">Cutinase</fullName>
        <ecNumber evidence="3 13">3.1.1.74</ecNumber>
    </recommendedName>
</protein>
<dbReference type="SMART" id="SM01110">
    <property type="entry name" value="Cutinase"/>
    <property type="match status" value="1"/>
</dbReference>
<dbReference type="InterPro" id="IPR043580">
    <property type="entry name" value="CUTINASE_1"/>
</dbReference>
<feature type="active site" description="Nucleophile" evidence="11">
    <location>
        <position position="127"/>
    </location>
</feature>
<evidence type="ECO:0000256" key="8">
    <source>
        <dbReference type="ARBA" id="ARBA00023026"/>
    </source>
</evidence>
<gene>
    <name evidence="14" type="ORF">jhhlp_005388</name>
</gene>
<comment type="catalytic activity">
    <reaction evidence="10 13">
        <text>cutin + H2O = cutin monomers.</text>
        <dbReference type="EC" id="3.1.1.74"/>
    </reaction>
</comment>
<dbReference type="PRINTS" id="PR00129">
    <property type="entry name" value="CUTINASE"/>
</dbReference>
<dbReference type="PROSITE" id="PS00155">
    <property type="entry name" value="CUTINASE_1"/>
    <property type="match status" value="1"/>
</dbReference>